<comment type="caution">
    <text evidence="1">The sequence shown here is derived from an EMBL/GenBank/DDBJ whole genome shotgun (WGS) entry which is preliminary data.</text>
</comment>
<accession>A0A511H8E4</accession>
<reference evidence="1 2" key="1">
    <citation type="submission" date="2019-07" db="EMBL/GenBank/DDBJ databases">
        <title>Whole genome shotgun sequence of Myxococcus virescens NBRC 100334.</title>
        <authorList>
            <person name="Hosoyama A."/>
            <person name="Uohara A."/>
            <person name="Ohji S."/>
            <person name="Ichikawa N."/>
        </authorList>
    </citation>
    <scope>NUCLEOTIDE SEQUENCE [LARGE SCALE GENOMIC DNA]</scope>
    <source>
        <strain evidence="1 2">NBRC 100334</strain>
    </source>
</reference>
<dbReference type="RefSeq" id="WP_090489279.1">
    <property type="nucleotide sequence ID" value="NZ_BJVY01000006.1"/>
</dbReference>
<evidence type="ECO:0000313" key="2">
    <source>
        <dbReference type="Proteomes" id="UP000321224"/>
    </source>
</evidence>
<sequence length="139" mass="14669">MPRSHASITLHGMVRARWFSWLIGFGLFAACDQAPRMERAVDDCQAEQVSLKVEVLSAEGARVRGATVTGTNVTSNVSITGVTDDQGVSTAINESLAPSAVRVVATAGAKVSAAQQVEWVCDACNCQPEPATLQLQLNP</sequence>
<gene>
    <name evidence="1" type="ORF">MVI01_15570</name>
</gene>
<evidence type="ECO:0008006" key="3">
    <source>
        <dbReference type="Google" id="ProtNLM"/>
    </source>
</evidence>
<dbReference type="Proteomes" id="UP000321224">
    <property type="component" value="Unassembled WGS sequence"/>
</dbReference>
<proteinExistence type="predicted"/>
<protein>
    <recommendedName>
        <fullName evidence="3">Carboxypeptidase regulatory-like domain-containing protein</fullName>
    </recommendedName>
</protein>
<dbReference type="PROSITE" id="PS51257">
    <property type="entry name" value="PROKAR_LIPOPROTEIN"/>
    <property type="match status" value="1"/>
</dbReference>
<name>A0A511H8E4_9BACT</name>
<evidence type="ECO:0000313" key="1">
    <source>
        <dbReference type="EMBL" id="GEL69773.1"/>
    </source>
</evidence>
<dbReference type="EMBL" id="BJVY01000006">
    <property type="protein sequence ID" value="GEL69773.1"/>
    <property type="molecule type" value="Genomic_DNA"/>
</dbReference>
<dbReference type="AlphaFoldDB" id="A0A511H8E4"/>
<organism evidence="1 2">
    <name type="scientific">Myxococcus virescens</name>
    <dbReference type="NCBI Taxonomy" id="83456"/>
    <lineage>
        <taxon>Bacteria</taxon>
        <taxon>Pseudomonadati</taxon>
        <taxon>Myxococcota</taxon>
        <taxon>Myxococcia</taxon>
        <taxon>Myxococcales</taxon>
        <taxon>Cystobacterineae</taxon>
        <taxon>Myxococcaceae</taxon>
        <taxon>Myxococcus</taxon>
    </lineage>
</organism>